<reference evidence="1" key="1">
    <citation type="submission" date="2021-01" db="EMBL/GenBank/DDBJ databases">
        <authorList>
            <consortium name="Genoscope - CEA"/>
            <person name="William W."/>
        </authorList>
    </citation>
    <scope>NUCLEOTIDE SEQUENCE</scope>
</reference>
<comment type="caution">
    <text evidence="1">The sequence shown here is derived from an EMBL/GenBank/DDBJ whole genome shotgun (WGS) entry which is preliminary data.</text>
</comment>
<dbReference type="Proteomes" id="UP000689195">
    <property type="component" value="Unassembled WGS sequence"/>
</dbReference>
<gene>
    <name evidence="1" type="ORF">PPENT_87.1.T0030403</name>
</gene>
<dbReference type="AlphaFoldDB" id="A0A8S1S5U0"/>
<organism evidence="1 2">
    <name type="scientific">Paramecium pentaurelia</name>
    <dbReference type="NCBI Taxonomy" id="43138"/>
    <lineage>
        <taxon>Eukaryota</taxon>
        <taxon>Sar</taxon>
        <taxon>Alveolata</taxon>
        <taxon>Ciliophora</taxon>
        <taxon>Intramacronucleata</taxon>
        <taxon>Oligohymenophorea</taxon>
        <taxon>Peniculida</taxon>
        <taxon>Parameciidae</taxon>
        <taxon>Paramecium</taxon>
    </lineage>
</organism>
<sequence length="153" mass="17742">MKKLLLVLGDSTFMGKELIQDLSQNESYEVHYINRGKNYQNNAQYICLIKDTQNICSLFKQQQFNILIRNWEAVIIFSAFCSNQVKSVYAALNGLYNLYIFISTDSIYDVCKIKQIPITQEQDQRKKLTESQKKGEGQGHKKLKCEISIKLCN</sequence>
<dbReference type="OrthoDB" id="16464at2759"/>
<accession>A0A8S1S5U0</accession>
<dbReference type="EMBL" id="CAJJDO010000003">
    <property type="protein sequence ID" value="CAD8134630.1"/>
    <property type="molecule type" value="Genomic_DNA"/>
</dbReference>
<evidence type="ECO:0000313" key="1">
    <source>
        <dbReference type="EMBL" id="CAD8134630.1"/>
    </source>
</evidence>
<evidence type="ECO:0000313" key="2">
    <source>
        <dbReference type="Proteomes" id="UP000689195"/>
    </source>
</evidence>
<keyword evidence="2" id="KW-1185">Reference proteome</keyword>
<name>A0A8S1S5U0_9CILI</name>
<protein>
    <submittedName>
        <fullName evidence="1">Uncharacterized protein</fullName>
    </submittedName>
</protein>
<proteinExistence type="predicted"/>